<feature type="chain" id="PRO_5034841545" evidence="1">
    <location>
        <begin position="19"/>
        <end position="256"/>
    </location>
</feature>
<proteinExistence type="predicted"/>
<reference evidence="2" key="1">
    <citation type="submission" date="2020-12" db="EMBL/GenBank/DDBJ databases">
        <title>Molecular epidemiology of VIM- metallo-b-lactamase-producing Enterobacter cloacae complex isolated in France between 2015 and 2018.</title>
        <authorList>
            <person name="Emeraud C."/>
            <person name="Petit C."/>
            <person name="Bonnin R."/>
            <person name="Naas T."/>
            <person name="Dortet L."/>
        </authorList>
    </citation>
    <scope>NUCLEOTIDE SEQUENCE</scope>
    <source>
        <strain evidence="2">170C2</strain>
    </source>
</reference>
<comment type="caution">
    <text evidence="2">The sequence shown here is derived from an EMBL/GenBank/DDBJ whole genome shotgun (WGS) entry which is preliminary data.</text>
</comment>
<dbReference type="Proteomes" id="UP000641429">
    <property type="component" value="Unassembled WGS sequence"/>
</dbReference>
<sequence length="256" mass="28268">MKRFFVFLILFFSISAQAGLWPIITSIRNESVGSSEYHYYITQKPLEIGPSVDVVMDKQYIELTHRHNPTSSNVTGTWEVEEPTNATQTISEIAMHLYNTSGKNVAYITHTGNYPSSQECVAYIVTPYLSTSWNSVFVPGGCLLIPPAQEWCKITSPEIVLEHGTITLKQAEGDVATTSMGLQCSVTASVTFNLITKDKYVYLDEGKSELTVADKPLNTKIDLPEGDSLLPVKDLLTGVTKEGFHTGSSVIVMMPY</sequence>
<keyword evidence="1" id="KW-0732">Signal</keyword>
<feature type="signal peptide" evidence="1">
    <location>
        <begin position="1"/>
        <end position="18"/>
    </location>
</feature>
<dbReference type="InterPro" id="IPR036937">
    <property type="entry name" value="Adhesion_dom_fimbrial_sf"/>
</dbReference>
<evidence type="ECO:0000313" key="3">
    <source>
        <dbReference type="Proteomes" id="UP000641429"/>
    </source>
</evidence>
<protein>
    <submittedName>
        <fullName evidence="2">Uncharacterized protein</fullName>
    </submittedName>
</protein>
<name>A0A8I1G8T9_ENTAS</name>
<evidence type="ECO:0000256" key="1">
    <source>
        <dbReference type="SAM" id="SignalP"/>
    </source>
</evidence>
<dbReference type="GO" id="GO:0009289">
    <property type="term" value="C:pilus"/>
    <property type="evidence" value="ECO:0007669"/>
    <property type="project" value="InterPro"/>
</dbReference>
<evidence type="ECO:0000313" key="2">
    <source>
        <dbReference type="EMBL" id="MBJ6598716.1"/>
    </source>
</evidence>
<gene>
    <name evidence="2" type="ORF">JGT27_23845</name>
</gene>
<dbReference type="RefSeq" id="WP_199029746.1">
    <property type="nucleotide sequence ID" value="NZ_JAELXN010000124.1"/>
</dbReference>
<dbReference type="AlphaFoldDB" id="A0A8I1G8T9"/>
<dbReference type="Gene3D" id="2.60.40.1090">
    <property type="entry name" value="Fimbrial-type adhesion domain"/>
    <property type="match status" value="1"/>
</dbReference>
<dbReference type="GO" id="GO:0007155">
    <property type="term" value="P:cell adhesion"/>
    <property type="evidence" value="ECO:0007669"/>
    <property type="project" value="InterPro"/>
</dbReference>
<dbReference type="EMBL" id="JAELXN010000124">
    <property type="protein sequence ID" value="MBJ6598716.1"/>
    <property type="molecule type" value="Genomic_DNA"/>
</dbReference>
<accession>A0A8I1G8T9</accession>
<organism evidence="2 3">
    <name type="scientific">Enterobacter asburiae</name>
    <dbReference type="NCBI Taxonomy" id="61645"/>
    <lineage>
        <taxon>Bacteria</taxon>
        <taxon>Pseudomonadati</taxon>
        <taxon>Pseudomonadota</taxon>
        <taxon>Gammaproteobacteria</taxon>
        <taxon>Enterobacterales</taxon>
        <taxon>Enterobacteriaceae</taxon>
        <taxon>Enterobacter</taxon>
        <taxon>Enterobacter cloacae complex</taxon>
    </lineage>
</organism>